<evidence type="ECO:0000313" key="7">
    <source>
        <dbReference type="EMBL" id="CAB4546831.1"/>
    </source>
</evidence>
<feature type="transmembrane region" description="Helical" evidence="6">
    <location>
        <begin position="146"/>
        <end position="163"/>
    </location>
</feature>
<evidence type="ECO:0000256" key="2">
    <source>
        <dbReference type="ARBA" id="ARBA00022475"/>
    </source>
</evidence>
<reference evidence="7" key="1">
    <citation type="submission" date="2020-05" db="EMBL/GenBank/DDBJ databases">
        <authorList>
            <person name="Chiriac C."/>
            <person name="Salcher M."/>
            <person name="Ghai R."/>
            <person name="Kavagutti S V."/>
        </authorList>
    </citation>
    <scope>NUCLEOTIDE SEQUENCE</scope>
</reference>
<feature type="transmembrane region" description="Helical" evidence="6">
    <location>
        <begin position="395"/>
        <end position="418"/>
    </location>
</feature>
<dbReference type="GO" id="GO:0005886">
    <property type="term" value="C:plasma membrane"/>
    <property type="evidence" value="ECO:0007669"/>
    <property type="project" value="UniProtKB-SubCell"/>
</dbReference>
<evidence type="ECO:0000256" key="1">
    <source>
        <dbReference type="ARBA" id="ARBA00004429"/>
    </source>
</evidence>
<keyword evidence="4 6" id="KW-1133">Transmembrane helix</keyword>
<dbReference type="PANTHER" id="PTHR30341">
    <property type="entry name" value="SODIUM ION/PROTON ANTIPORTER NHAA-RELATED"/>
    <property type="match status" value="1"/>
</dbReference>
<keyword evidence="3 6" id="KW-0812">Transmembrane</keyword>
<evidence type="ECO:0000256" key="3">
    <source>
        <dbReference type="ARBA" id="ARBA00022692"/>
    </source>
</evidence>
<feature type="transmembrane region" description="Helical" evidence="6">
    <location>
        <begin position="120"/>
        <end position="140"/>
    </location>
</feature>
<feature type="transmembrane region" description="Helical" evidence="6">
    <location>
        <begin position="38"/>
        <end position="57"/>
    </location>
</feature>
<evidence type="ECO:0000256" key="6">
    <source>
        <dbReference type="SAM" id="Phobius"/>
    </source>
</evidence>
<dbReference type="InterPro" id="IPR004670">
    <property type="entry name" value="NhaA"/>
</dbReference>
<dbReference type="NCBIfam" id="TIGR00773">
    <property type="entry name" value="NhaA"/>
    <property type="match status" value="1"/>
</dbReference>
<proteinExistence type="inferred from homology"/>
<evidence type="ECO:0000256" key="5">
    <source>
        <dbReference type="ARBA" id="ARBA00023136"/>
    </source>
</evidence>
<feature type="transmembrane region" description="Helical" evidence="6">
    <location>
        <begin position="364"/>
        <end position="383"/>
    </location>
</feature>
<gene>
    <name evidence="7" type="ORF">UFOPK1506_00170</name>
</gene>
<evidence type="ECO:0000256" key="4">
    <source>
        <dbReference type="ARBA" id="ARBA00022989"/>
    </source>
</evidence>
<dbReference type="GO" id="GO:0015385">
    <property type="term" value="F:sodium:proton antiporter activity"/>
    <property type="evidence" value="ECO:0007669"/>
    <property type="project" value="TreeGrafter"/>
</dbReference>
<organism evidence="7">
    <name type="scientific">freshwater metagenome</name>
    <dbReference type="NCBI Taxonomy" id="449393"/>
    <lineage>
        <taxon>unclassified sequences</taxon>
        <taxon>metagenomes</taxon>
        <taxon>ecological metagenomes</taxon>
    </lineage>
</organism>
<feature type="transmembrane region" description="Helical" evidence="6">
    <location>
        <begin position="77"/>
        <end position="99"/>
    </location>
</feature>
<dbReference type="EMBL" id="CAEZSV010000017">
    <property type="protein sequence ID" value="CAB4546831.1"/>
    <property type="molecule type" value="Genomic_DNA"/>
</dbReference>
<accession>A0A6J6C641</accession>
<dbReference type="GO" id="GO:0006885">
    <property type="term" value="P:regulation of pH"/>
    <property type="evidence" value="ECO:0007669"/>
    <property type="project" value="InterPro"/>
</dbReference>
<dbReference type="AlphaFoldDB" id="A0A6J6C641"/>
<dbReference type="Gene3D" id="1.20.1530.10">
    <property type="entry name" value="Na+/H+ antiporter like domain"/>
    <property type="match status" value="1"/>
</dbReference>
<dbReference type="Pfam" id="PF06965">
    <property type="entry name" value="Na_H_antiport_1"/>
    <property type="match status" value="1"/>
</dbReference>
<name>A0A6J6C641_9ZZZZ</name>
<feature type="transmembrane region" description="Helical" evidence="6">
    <location>
        <begin position="325"/>
        <end position="344"/>
    </location>
</feature>
<dbReference type="PANTHER" id="PTHR30341:SF0">
    <property type="entry name" value="NA(+)_H(+) ANTIPORTER NHAA"/>
    <property type="match status" value="1"/>
</dbReference>
<sequence>MFICCGCARQEVIEREITTAGNRFAPFRDFLERESSSGILLLSAALLGLIIANSPFSDEYFRFLEFSFSLTPLKIDLQLTILKAINYGLMTIFFFVVGLEIKRELTSGHLAKLRQAAAPLFAALGGMVIPALIYLAIAGASAPQGWAIPVATDIALAVGVLVLMGSQATTALRSFLLALAVIDDIGAILIIAIVFSTGLVLSWLVAAAGAVIATLLLQRIGVVRSYVYFVVGALMWFGLYKAGIHPTLAGVIMGLLTPATPITGDKARDAEDIEDIEDGTLTLVEKLEGNFHGFSAFVVIPIFAFANSGVSLSVSTLAEIFTSPIAWGIICGLALGKPLGILIASKGASRAKVAQLPEGASTAALVAVGSTAGIGFTVAIFIAKLAFSDPALQDLAVSAVMVGSLISGLIGVALFRLIRR</sequence>
<dbReference type="HAMAP" id="MF_01844">
    <property type="entry name" value="NhaA"/>
    <property type="match status" value="1"/>
</dbReference>
<dbReference type="InterPro" id="IPR023171">
    <property type="entry name" value="Na/H_antiporter_dom_sf"/>
</dbReference>
<protein>
    <submittedName>
        <fullName evidence="7">Unannotated protein</fullName>
    </submittedName>
</protein>
<comment type="subcellular location">
    <subcellularLocation>
        <location evidence="1">Cell inner membrane</location>
        <topology evidence="1">Multi-pass membrane protein</topology>
    </subcellularLocation>
</comment>
<keyword evidence="2" id="KW-1003">Cell membrane</keyword>
<keyword evidence="5 6" id="KW-0472">Membrane</keyword>
<feature type="transmembrane region" description="Helical" evidence="6">
    <location>
        <begin position="226"/>
        <end position="244"/>
    </location>
</feature>